<reference evidence="4" key="1">
    <citation type="journal article" date="2019" name="Int. J. Syst. Evol. Microbiol.">
        <title>The Global Catalogue of Microorganisms (GCM) 10K type strain sequencing project: providing services to taxonomists for standard genome sequencing and annotation.</title>
        <authorList>
            <consortium name="The Broad Institute Genomics Platform"/>
            <consortium name="The Broad Institute Genome Sequencing Center for Infectious Disease"/>
            <person name="Wu L."/>
            <person name="Ma J."/>
        </authorList>
    </citation>
    <scope>NUCLEOTIDE SEQUENCE [LARGE SCALE GENOMIC DNA]</scope>
    <source>
        <strain evidence="4">CGMCC 1.3240</strain>
    </source>
</reference>
<keyword evidence="2" id="KW-1133">Transmembrane helix</keyword>
<keyword evidence="2" id="KW-0812">Transmembrane</keyword>
<name>A0ABW0VWJ6_9BACL</name>
<accession>A0ABW0VWJ6</accession>
<feature type="coiled-coil region" evidence="1">
    <location>
        <begin position="45"/>
        <end position="79"/>
    </location>
</feature>
<comment type="caution">
    <text evidence="3">The sequence shown here is derived from an EMBL/GenBank/DDBJ whole genome shotgun (WGS) entry which is preliminary data.</text>
</comment>
<dbReference type="InterPro" id="IPR007060">
    <property type="entry name" value="FtsL/DivIC"/>
</dbReference>
<dbReference type="EMBL" id="JBHSOW010000027">
    <property type="protein sequence ID" value="MFC5648911.1"/>
    <property type="molecule type" value="Genomic_DNA"/>
</dbReference>
<dbReference type="Proteomes" id="UP001596047">
    <property type="component" value="Unassembled WGS sequence"/>
</dbReference>
<protein>
    <submittedName>
        <fullName evidence="3">Septum formation initiator family protein</fullName>
    </submittedName>
</protein>
<keyword evidence="1" id="KW-0175">Coiled coil</keyword>
<evidence type="ECO:0000313" key="3">
    <source>
        <dbReference type="EMBL" id="MFC5648911.1"/>
    </source>
</evidence>
<evidence type="ECO:0000256" key="2">
    <source>
        <dbReference type="SAM" id="Phobius"/>
    </source>
</evidence>
<dbReference type="Pfam" id="PF04977">
    <property type="entry name" value="DivIC"/>
    <property type="match status" value="1"/>
</dbReference>
<evidence type="ECO:0000313" key="4">
    <source>
        <dbReference type="Proteomes" id="UP001596047"/>
    </source>
</evidence>
<proteinExistence type="predicted"/>
<gene>
    <name evidence="3" type="ORF">ACFPYJ_07175</name>
</gene>
<feature type="transmembrane region" description="Helical" evidence="2">
    <location>
        <begin position="20"/>
        <end position="39"/>
    </location>
</feature>
<evidence type="ECO:0000256" key="1">
    <source>
        <dbReference type="SAM" id="Coils"/>
    </source>
</evidence>
<organism evidence="3 4">
    <name type="scientific">Paenibacillus solisilvae</name>
    <dbReference type="NCBI Taxonomy" id="2486751"/>
    <lineage>
        <taxon>Bacteria</taxon>
        <taxon>Bacillati</taxon>
        <taxon>Bacillota</taxon>
        <taxon>Bacilli</taxon>
        <taxon>Bacillales</taxon>
        <taxon>Paenibacillaceae</taxon>
        <taxon>Paenibacillus</taxon>
    </lineage>
</organism>
<keyword evidence="2" id="KW-0472">Membrane</keyword>
<sequence length="104" mass="11778">MKTAVESNQTAVYAGTKRRLKLWFIVVALFMGWALYTLFSQIDRQGQAELKLADAQQKIAAATKQMEDLQQQVARLNDKEYIGQIATKEQGMVQKGETQIQVVE</sequence>
<dbReference type="RefSeq" id="WP_379187400.1">
    <property type="nucleotide sequence ID" value="NZ_JBHSOW010000027.1"/>
</dbReference>
<keyword evidence="4" id="KW-1185">Reference proteome</keyword>